<protein>
    <submittedName>
        <fullName evidence="1">Uncharacterized protein</fullName>
    </submittedName>
</protein>
<sequence length="22" mass="2506">FIGHILGRYVLKNEASIVFCIL</sequence>
<dbReference type="EMBL" id="BDDL01000066">
    <property type="protein sequence ID" value="GAT77354.1"/>
    <property type="molecule type" value="Genomic_DNA"/>
</dbReference>
<proteinExistence type="predicted"/>
<evidence type="ECO:0000313" key="1">
    <source>
        <dbReference type="EMBL" id="GAT77354.1"/>
    </source>
</evidence>
<reference evidence="2" key="1">
    <citation type="submission" date="2016-05" db="EMBL/GenBank/DDBJ databases">
        <title>Draft genome sequences of four strains of Ehrlichia ruminantium, a tick-borne pathogen of ruminants, isolated from Zimbabwe, The Gambia and Ghana.</title>
        <authorList>
            <person name="Nakao R."/>
            <person name="Jongejan F."/>
            <person name="Sugimoto C."/>
        </authorList>
    </citation>
    <scope>NUCLEOTIDE SEQUENCE [LARGE SCALE GENOMIC DNA]</scope>
    <source>
        <strain evidence="2">Kerr Seringe</strain>
    </source>
</reference>
<evidence type="ECO:0000313" key="2">
    <source>
        <dbReference type="Proteomes" id="UP000092677"/>
    </source>
</evidence>
<name>A0A170RXG2_EHRRU</name>
<feature type="non-terminal residue" evidence="1">
    <location>
        <position position="1"/>
    </location>
</feature>
<organism evidence="1 2">
    <name type="scientific">Ehrlichia ruminantium</name>
    <name type="common">heartwater rickettsia</name>
    <name type="synonym">Cowdria ruminantium</name>
    <dbReference type="NCBI Taxonomy" id="779"/>
    <lineage>
        <taxon>Bacteria</taxon>
        <taxon>Pseudomonadati</taxon>
        <taxon>Pseudomonadota</taxon>
        <taxon>Alphaproteobacteria</taxon>
        <taxon>Rickettsiales</taxon>
        <taxon>Anaplasmataceae</taxon>
        <taxon>Ehrlichia</taxon>
    </lineage>
</organism>
<accession>A0A170RXG2</accession>
<dbReference type="AlphaFoldDB" id="A0A170RXG2"/>
<comment type="caution">
    <text evidence="1">The sequence shown here is derived from an EMBL/GenBank/DDBJ whole genome shotgun (WGS) entry which is preliminary data.</text>
</comment>
<dbReference type="Proteomes" id="UP000092677">
    <property type="component" value="Unassembled WGS sequence"/>
</dbReference>
<gene>
    <name evidence="1" type="ORF">EHRUM2_05750</name>
</gene>